<dbReference type="AlphaFoldDB" id="A0A1F6TRP4"/>
<keyword evidence="3" id="KW-0406">Ion transport</keyword>
<gene>
    <name evidence="5" type="ORF">A2151_01150</name>
</gene>
<keyword evidence="4" id="KW-0175">Coiled coil</keyword>
<dbReference type="Pfam" id="PF01813">
    <property type="entry name" value="ATP-synt_D"/>
    <property type="match status" value="1"/>
</dbReference>
<comment type="similarity">
    <text evidence="1">Belongs to the V-ATPase D subunit family.</text>
</comment>
<reference evidence="5 6" key="1">
    <citation type="journal article" date="2016" name="Nat. Commun.">
        <title>Thousands of microbial genomes shed light on interconnected biogeochemical processes in an aquifer system.</title>
        <authorList>
            <person name="Anantharaman K."/>
            <person name="Brown C.T."/>
            <person name="Hug L.A."/>
            <person name="Sharon I."/>
            <person name="Castelle C.J."/>
            <person name="Probst A.J."/>
            <person name="Thomas B.C."/>
            <person name="Singh A."/>
            <person name="Wilkins M.J."/>
            <person name="Karaoz U."/>
            <person name="Brodie E.L."/>
            <person name="Williams K.H."/>
            <person name="Hubbard S.S."/>
            <person name="Banfield J.F."/>
        </authorList>
    </citation>
    <scope>NUCLEOTIDE SEQUENCE [LARGE SCALE GENOMIC DNA]</scope>
</reference>
<evidence type="ECO:0000256" key="1">
    <source>
        <dbReference type="ARBA" id="ARBA00005850"/>
    </source>
</evidence>
<evidence type="ECO:0000313" key="6">
    <source>
        <dbReference type="Proteomes" id="UP000178885"/>
    </source>
</evidence>
<proteinExistence type="inferred from homology"/>
<evidence type="ECO:0000256" key="2">
    <source>
        <dbReference type="ARBA" id="ARBA00022448"/>
    </source>
</evidence>
<evidence type="ECO:0000256" key="3">
    <source>
        <dbReference type="ARBA" id="ARBA00023065"/>
    </source>
</evidence>
<dbReference type="EMBL" id="MFSU01000046">
    <property type="protein sequence ID" value="OGI47780.1"/>
    <property type="molecule type" value="Genomic_DNA"/>
</dbReference>
<keyword evidence="2" id="KW-0813">Transport</keyword>
<evidence type="ECO:0000256" key="4">
    <source>
        <dbReference type="SAM" id="Coils"/>
    </source>
</evidence>
<dbReference type="InterPro" id="IPR002699">
    <property type="entry name" value="V_ATPase_D"/>
</dbReference>
<dbReference type="STRING" id="1817760.A2151_01150"/>
<dbReference type="GO" id="GO:0046961">
    <property type="term" value="F:proton-transporting ATPase activity, rotational mechanism"/>
    <property type="evidence" value="ECO:0007669"/>
    <property type="project" value="InterPro"/>
</dbReference>
<dbReference type="Proteomes" id="UP000178885">
    <property type="component" value="Unassembled WGS sequence"/>
</dbReference>
<comment type="caution">
    <text evidence="5">The sequence shown here is derived from an EMBL/GenBank/DDBJ whole genome shotgun (WGS) entry which is preliminary data.</text>
</comment>
<accession>A0A1F6TRP4</accession>
<protein>
    <recommendedName>
        <fullName evidence="7">ATPase</fullName>
    </recommendedName>
</protein>
<evidence type="ECO:0008006" key="7">
    <source>
        <dbReference type="Google" id="ProtNLM"/>
    </source>
</evidence>
<sequence length="197" mass="22509">MNDITPTRSAVLELNEERQAMREGHQFLDEKRLILAAEMLQELRRYEDARRVFQERFAAATQALKAAVARHGLDGVQVYPAVPMENAEVRINRRMLLGVRLLDAAFHGELGRAPEAEHPSPEAGRCRDLFAALMRQSAGLAALAGNLERLRLEYRRTERRARALEDVLMPEVEQAINELEARLEEMEQEEAIRVRQA</sequence>
<dbReference type="Gene3D" id="1.10.287.3240">
    <property type="match status" value="1"/>
</dbReference>
<organism evidence="5 6">
    <name type="scientific">Candidatus Muproteobacteria bacterium RBG_16_65_34</name>
    <dbReference type="NCBI Taxonomy" id="1817760"/>
    <lineage>
        <taxon>Bacteria</taxon>
        <taxon>Pseudomonadati</taxon>
        <taxon>Pseudomonadota</taxon>
        <taxon>Candidatus Muproteobacteria</taxon>
    </lineage>
</organism>
<evidence type="ECO:0000313" key="5">
    <source>
        <dbReference type="EMBL" id="OGI47780.1"/>
    </source>
</evidence>
<feature type="coiled-coil region" evidence="4">
    <location>
        <begin position="140"/>
        <end position="196"/>
    </location>
</feature>
<dbReference type="PANTHER" id="PTHR11671">
    <property type="entry name" value="V-TYPE ATP SYNTHASE SUBUNIT D"/>
    <property type="match status" value="1"/>
</dbReference>
<name>A0A1F6TRP4_9PROT</name>